<evidence type="ECO:0000256" key="5">
    <source>
        <dbReference type="HAMAP-Rule" id="MF_00213"/>
    </source>
</evidence>
<keyword evidence="7" id="KW-1185">Reference proteome</keyword>
<name>A0A8J7WL51_9ACTN</name>
<dbReference type="Pfam" id="PF01155">
    <property type="entry name" value="HypA"/>
    <property type="match status" value="1"/>
</dbReference>
<dbReference type="GO" id="GO:0051604">
    <property type="term" value="P:protein maturation"/>
    <property type="evidence" value="ECO:0007669"/>
    <property type="project" value="InterPro"/>
</dbReference>
<feature type="binding site" evidence="5">
    <location>
        <position position="88"/>
    </location>
    <ligand>
        <name>Zn(2+)</name>
        <dbReference type="ChEBI" id="CHEBI:29105"/>
    </ligand>
</feature>
<protein>
    <recommendedName>
        <fullName evidence="5">Hydrogenase maturation factor HypA</fullName>
    </recommendedName>
</protein>
<evidence type="ECO:0000313" key="7">
    <source>
        <dbReference type="Proteomes" id="UP000677913"/>
    </source>
</evidence>
<dbReference type="GO" id="GO:0016151">
    <property type="term" value="F:nickel cation binding"/>
    <property type="evidence" value="ECO:0007669"/>
    <property type="project" value="UniProtKB-UniRule"/>
</dbReference>
<sequence>MHELAITESIVESVTQRLPDARVVCVRLAIGRLSGVSVPSVEFCFGPATEDTGLAGARLVVDEPAGRMRCRACAAEFASDDLFAVCDCGSMDVDVIAGQELLIRAVEVRGHV</sequence>
<dbReference type="InterPro" id="IPR000688">
    <property type="entry name" value="HypA/HybF"/>
</dbReference>
<feature type="binding site" evidence="5">
    <location>
        <position position="70"/>
    </location>
    <ligand>
        <name>Zn(2+)</name>
        <dbReference type="ChEBI" id="CHEBI:29105"/>
    </ligand>
</feature>
<organism evidence="6 7">
    <name type="scientific">Actinocrinis puniceicyclus</name>
    <dbReference type="NCBI Taxonomy" id="977794"/>
    <lineage>
        <taxon>Bacteria</taxon>
        <taxon>Bacillati</taxon>
        <taxon>Actinomycetota</taxon>
        <taxon>Actinomycetes</taxon>
        <taxon>Catenulisporales</taxon>
        <taxon>Actinospicaceae</taxon>
        <taxon>Actinocrinis</taxon>
    </lineage>
</organism>
<comment type="similarity">
    <text evidence="1 5">Belongs to the HypA/HybF family.</text>
</comment>
<dbReference type="Proteomes" id="UP000677913">
    <property type="component" value="Unassembled WGS sequence"/>
</dbReference>
<proteinExistence type="inferred from homology"/>
<evidence type="ECO:0000256" key="4">
    <source>
        <dbReference type="ARBA" id="ARBA00022833"/>
    </source>
</evidence>
<accession>A0A8J7WL51</accession>
<dbReference type="PIRSF" id="PIRSF004761">
    <property type="entry name" value="Hydrgn_mat_HypA"/>
    <property type="match status" value="1"/>
</dbReference>
<keyword evidence="4 5" id="KW-0862">Zinc</keyword>
<evidence type="ECO:0000313" key="6">
    <source>
        <dbReference type="EMBL" id="MBS2961500.1"/>
    </source>
</evidence>
<dbReference type="PROSITE" id="PS01249">
    <property type="entry name" value="HYPA"/>
    <property type="match status" value="1"/>
</dbReference>
<feature type="binding site" evidence="5">
    <location>
        <position position="86"/>
    </location>
    <ligand>
        <name>Zn(2+)</name>
        <dbReference type="ChEBI" id="CHEBI:29105"/>
    </ligand>
</feature>
<dbReference type="Gene3D" id="3.30.2320.80">
    <property type="match status" value="1"/>
</dbReference>
<dbReference type="InterPro" id="IPR020538">
    <property type="entry name" value="Hydgase_Ni_incorp_HypA/HybF_CS"/>
</dbReference>
<evidence type="ECO:0000256" key="3">
    <source>
        <dbReference type="ARBA" id="ARBA00022723"/>
    </source>
</evidence>
<dbReference type="PANTHER" id="PTHR34535">
    <property type="entry name" value="HYDROGENASE MATURATION FACTOR HYPA"/>
    <property type="match status" value="1"/>
</dbReference>
<dbReference type="RefSeq" id="WP_211463235.1">
    <property type="nucleotide sequence ID" value="NZ_JAGSXH010000001.1"/>
</dbReference>
<comment type="caution">
    <text evidence="6">The sequence shown here is derived from an EMBL/GenBank/DDBJ whole genome shotgun (WGS) entry which is preliminary data.</text>
</comment>
<dbReference type="HAMAP" id="MF_00213">
    <property type="entry name" value="HypA_HybF"/>
    <property type="match status" value="1"/>
</dbReference>
<keyword evidence="3 5" id="KW-0479">Metal-binding</keyword>
<comment type="function">
    <text evidence="5">Involved in the maturation of [NiFe] hydrogenases. Required for nickel insertion into the metal center of the hydrogenase.</text>
</comment>
<dbReference type="EMBL" id="JAGSXH010000001">
    <property type="protein sequence ID" value="MBS2961500.1"/>
    <property type="molecule type" value="Genomic_DNA"/>
</dbReference>
<dbReference type="GO" id="GO:0008270">
    <property type="term" value="F:zinc ion binding"/>
    <property type="evidence" value="ECO:0007669"/>
    <property type="project" value="UniProtKB-UniRule"/>
</dbReference>
<reference evidence="6" key="1">
    <citation type="submission" date="2021-04" db="EMBL/GenBank/DDBJ databases">
        <title>Genome based classification of Actinospica acidithermotolerans sp. nov., an actinobacterium isolated from an Indonesian hot spring.</title>
        <authorList>
            <person name="Kusuma A.B."/>
            <person name="Putra K.E."/>
            <person name="Nafisah S."/>
            <person name="Loh J."/>
            <person name="Nouioui I."/>
            <person name="Goodfellow M."/>
        </authorList>
    </citation>
    <scope>NUCLEOTIDE SEQUENCE</scope>
    <source>
        <strain evidence="6">DSM 45618</strain>
    </source>
</reference>
<gene>
    <name evidence="5" type="primary">hypA</name>
    <name evidence="6" type="ORF">KGA66_00480</name>
</gene>
<evidence type="ECO:0000256" key="2">
    <source>
        <dbReference type="ARBA" id="ARBA00022596"/>
    </source>
</evidence>
<feature type="binding site" evidence="5">
    <location>
        <position position="2"/>
    </location>
    <ligand>
        <name>Ni(2+)</name>
        <dbReference type="ChEBI" id="CHEBI:49786"/>
    </ligand>
</feature>
<dbReference type="AlphaFoldDB" id="A0A8J7WL51"/>
<dbReference type="PANTHER" id="PTHR34535:SF3">
    <property type="entry name" value="HYDROGENASE MATURATION FACTOR HYPA"/>
    <property type="match status" value="1"/>
</dbReference>
<feature type="binding site" evidence="5">
    <location>
        <position position="73"/>
    </location>
    <ligand>
        <name>Zn(2+)</name>
        <dbReference type="ChEBI" id="CHEBI:29105"/>
    </ligand>
</feature>
<evidence type="ECO:0000256" key="1">
    <source>
        <dbReference type="ARBA" id="ARBA00010748"/>
    </source>
</evidence>
<keyword evidence="2 5" id="KW-0533">Nickel</keyword>